<dbReference type="Proteomes" id="UP000215902">
    <property type="component" value="Unassembled WGS sequence"/>
</dbReference>
<dbReference type="InterPro" id="IPR014729">
    <property type="entry name" value="Rossmann-like_a/b/a_fold"/>
</dbReference>
<dbReference type="PRINTS" id="PR01438">
    <property type="entry name" value="UNVRSLSTRESS"/>
</dbReference>
<dbReference type="InterPro" id="IPR006015">
    <property type="entry name" value="Universal_stress_UspA"/>
</dbReference>
<evidence type="ECO:0000313" key="3">
    <source>
        <dbReference type="EMBL" id="PAA77760.1"/>
    </source>
</evidence>
<dbReference type="InterPro" id="IPR006016">
    <property type="entry name" value="UspA"/>
</dbReference>
<organism evidence="3 4">
    <name type="scientific">Macrostomum lignano</name>
    <dbReference type="NCBI Taxonomy" id="282301"/>
    <lineage>
        <taxon>Eukaryota</taxon>
        <taxon>Metazoa</taxon>
        <taxon>Spiralia</taxon>
        <taxon>Lophotrochozoa</taxon>
        <taxon>Platyhelminthes</taxon>
        <taxon>Rhabditophora</taxon>
        <taxon>Macrostomorpha</taxon>
        <taxon>Macrostomida</taxon>
        <taxon>Macrostomidae</taxon>
        <taxon>Macrostomum</taxon>
    </lineage>
</organism>
<dbReference type="Pfam" id="PF00582">
    <property type="entry name" value="Usp"/>
    <property type="match status" value="1"/>
</dbReference>
<dbReference type="EMBL" id="NIVC01000725">
    <property type="protein sequence ID" value="PAA77760.1"/>
    <property type="molecule type" value="Genomic_DNA"/>
</dbReference>
<dbReference type="CDD" id="cd23659">
    <property type="entry name" value="USP_At3g01520-like"/>
    <property type="match status" value="1"/>
</dbReference>
<dbReference type="AlphaFoldDB" id="A0A267FVB2"/>
<dbReference type="STRING" id="282301.A0A267FVB2"/>
<dbReference type="OrthoDB" id="843225at2759"/>
<reference evidence="3 4" key="1">
    <citation type="submission" date="2017-06" db="EMBL/GenBank/DDBJ databases">
        <title>A platform for efficient transgenesis in Macrostomum lignano, a flatworm model organism for stem cell research.</title>
        <authorList>
            <person name="Berezikov E."/>
        </authorList>
    </citation>
    <scope>NUCLEOTIDE SEQUENCE [LARGE SCALE GENOMIC DNA]</scope>
    <source>
        <strain evidence="3">DV1</strain>
        <tissue evidence="3">Whole organism</tissue>
    </source>
</reference>
<dbReference type="PANTHER" id="PTHR46989">
    <property type="entry name" value="USP DOMAIN-CONTAINING PROTEIN"/>
    <property type="match status" value="1"/>
</dbReference>
<keyword evidence="4" id="KW-1185">Reference proteome</keyword>
<proteinExistence type="predicted"/>
<gene>
    <name evidence="3" type="ORF">BOX15_Mlig002466g6</name>
</gene>
<feature type="domain" description="UspA" evidence="2">
    <location>
        <begin position="16"/>
        <end position="163"/>
    </location>
</feature>
<accession>A0A267FVB2</accession>
<comment type="caution">
    <text evidence="3">The sequence shown here is derived from an EMBL/GenBank/DDBJ whole genome shotgun (WGS) entry which is preliminary data.</text>
</comment>
<feature type="region of interest" description="Disordered" evidence="1">
    <location>
        <begin position="163"/>
        <end position="192"/>
    </location>
</feature>
<name>A0A267FVB2_9PLAT</name>
<sequence length="192" mass="20738">MSNYNSRRSNSASATRRILIAIDGSEHSGRAVDWYAANMNQPDDELLFVYVVQPPAVSLATRLTRADVTAAYAKAVDKAVDVGHRLAASVREQCNSAGISQTIRFLERMGSKPGPALVEVANEERAGFIVLGSRGQSRVRRTFLGSVSEYVLHHAHRPVCIVPPPLPPSQPEIANPSASDARPDFDSDGNTS</sequence>
<evidence type="ECO:0000313" key="4">
    <source>
        <dbReference type="Proteomes" id="UP000215902"/>
    </source>
</evidence>
<dbReference type="SUPFAM" id="SSF52402">
    <property type="entry name" value="Adenine nucleotide alpha hydrolases-like"/>
    <property type="match status" value="1"/>
</dbReference>
<evidence type="ECO:0000256" key="1">
    <source>
        <dbReference type="SAM" id="MobiDB-lite"/>
    </source>
</evidence>
<dbReference type="PANTHER" id="PTHR46989:SF3">
    <property type="entry name" value="USPA DOMAIN-CONTAINING PROTEIN"/>
    <property type="match status" value="1"/>
</dbReference>
<protein>
    <recommendedName>
        <fullName evidence="2">UspA domain-containing protein</fullName>
    </recommendedName>
</protein>
<dbReference type="Gene3D" id="3.40.50.620">
    <property type="entry name" value="HUPs"/>
    <property type="match status" value="1"/>
</dbReference>
<evidence type="ECO:0000259" key="2">
    <source>
        <dbReference type="Pfam" id="PF00582"/>
    </source>
</evidence>